<dbReference type="PROSITE" id="PS51192">
    <property type="entry name" value="HELICASE_ATP_BIND_1"/>
    <property type="match status" value="1"/>
</dbReference>
<sequence>MKLEKHLVLNKYLLNLFGFNEFNELREKLKDTEEGYDSMGRSCFVDVLIGLKPEWEDLFLRYDEAIREYVERLRQNRKQPNFNLKYFQYLAVLFPEMFLDRYYNDRQRFLNELNEFLKEFNIENGIKITSFTEQDLKKLAFWMATGSGKTLIMHINYWQIMKYSKNNWDNIILITPNEGLSKQHYEELKSSGIPCKLYDGNIDNLKTRNGEVLIIDIHKLTEEKKGEGVSIDISYFDGKNLVFIDEGHKGQKSEERKWKRLREEIGKDGFLFEYSATFGQVIGKNKDLLEEYAKAIIFDYSYKYFYTDGYGKDFYVYNIQSQKKENKEYYSEEQQNLLLTAGLLSFYEQLTIFENNKEKLREYNIEKPLWIFVGSKVSGKGLDSDVVRVIQFLEKTTRDEKYLNDNVKKILKGESGLIDNEGNDIFNGKFEYIRKLPFEKITEGIYQKIFGGKGKIEIYEIKNAEGEIGLKTSTAEKYFSVINVGDVGSLLFYFKPEKVREKIEKLKKDKKKNEEKKNKEINELNEILNYIEKHDNLIPKEDHFSQSLFFGINESDSHINILIGSKKFIEGWNSWRVSNMGLINMGKSEGSQIIQLFGRGVRLKGKEYSLKRAENPDYKLKALQTLFIFGLNADYINAFLATLEKEEVDYEEITIPIKFNMSERWEGKIYTIKTKDDFNFLNHPLKLTIDENILRDININLRPKITITRGLSVGTADSVIDDSLTIPQEYFEIVDWDSFYSEIINYKITKGMFNLIIDREIIKQIVKSGKYKIFLHEAAGISVENNNGKPVLKIRSFEGIKKFHEIILMALKDYIFKFYRKEEKRKTMDYLEVEPLTINEHSFMYPENKEVILKIPKKLASDIEEVIKQLEEYDSNNDELPEIWKKWDSFIVHLNNHLYTPLIIWKKNKEETKSIPVKLNKGETKFVTELRVFLNRNKELLKEYDIFLLRNLSRKGIGFFFSSGFYPDFIIWVKNESKQNVIFIDPKGLQTSGVRNFYHDKIQFCVSYIKKIESKVNKALKNKNEKINLQLDAFILSVSSYDDVKTTFGDGKNSKDEFEAHNIIFEEDTKYIRKIFEKVGVIANN</sequence>
<dbReference type="InterPro" id="IPR006935">
    <property type="entry name" value="Helicase/UvrB_N"/>
</dbReference>
<dbReference type="Pfam" id="PF04851">
    <property type="entry name" value="ResIII"/>
    <property type="match status" value="1"/>
</dbReference>
<evidence type="ECO:0000313" key="4">
    <source>
        <dbReference type="Proteomes" id="UP000322876"/>
    </source>
</evidence>
<keyword evidence="1" id="KW-0175">Coiled coil</keyword>
<evidence type="ECO:0000313" key="3">
    <source>
        <dbReference type="EMBL" id="KAA0257569.1"/>
    </source>
</evidence>
<dbReference type="InterPro" id="IPR027417">
    <property type="entry name" value="P-loop_NTPase"/>
</dbReference>
<dbReference type="GO" id="GO:0005524">
    <property type="term" value="F:ATP binding"/>
    <property type="evidence" value="ECO:0007669"/>
    <property type="project" value="InterPro"/>
</dbReference>
<feature type="domain" description="Helicase ATP-binding" evidence="2">
    <location>
        <begin position="130"/>
        <end position="361"/>
    </location>
</feature>
<proteinExistence type="predicted"/>
<reference evidence="3 4" key="1">
    <citation type="submission" date="2019-06" db="EMBL/GenBank/DDBJ databases">
        <title>Genomic insights into carbon and energy metabolism of Deferribacter autotrophicus revealed new metabolic traits in the phylum Deferribacteres.</title>
        <authorList>
            <person name="Slobodkin A.I."/>
            <person name="Slobodkina G.B."/>
            <person name="Allioux M."/>
            <person name="Alain K."/>
            <person name="Jebbar M."/>
            <person name="Shadrin V."/>
            <person name="Kublanov I.V."/>
            <person name="Toshchakov S.V."/>
            <person name="Bonch-Osmolovskaya E.A."/>
        </authorList>
    </citation>
    <scope>NUCLEOTIDE SEQUENCE [LARGE SCALE GENOMIC DNA]</scope>
    <source>
        <strain evidence="3 4">SL50</strain>
    </source>
</reference>
<name>A0A5A8F0M1_9BACT</name>
<dbReference type="SMART" id="SM00487">
    <property type="entry name" value="DEXDc"/>
    <property type="match status" value="1"/>
</dbReference>
<evidence type="ECO:0000256" key="1">
    <source>
        <dbReference type="SAM" id="Coils"/>
    </source>
</evidence>
<keyword evidence="4" id="KW-1185">Reference proteome</keyword>
<dbReference type="GO" id="GO:0016787">
    <property type="term" value="F:hydrolase activity"/>
    <property type="evidence" value="ECO:0007669"/>
    <property type="project" value="InterPro"/>
</dbReference>
<dbReference type="EMBL" id="VFJB01000007">
    <property type="protein sequence ID" value="KAA0257569.1"/>
    <property type="molecule type" value="Genomic_DNA"/>
</dbReference>
<keyword evidence="3" id="KW-0547">Nucleotide-binding</keyword>
<gene>
    <name evidence="3" type="ORF">FHQ18_09520</name>
</gene>
<dbReference type="InterPro" id="IPR014001">
    <property type="entry name" value="Helicase_ATP-bd"/>
</dbReference>
<dbReference type="GO" id="GO:0003677">
    <property type="term" value="F:DNA binding"/>
    <property type="evidence" value="ECO:0007669"/>
    <property type="project" value="InterPro"/>
</dbReference>
<accession>A0A5A8F0M1</accession>
<dbReference type="SUPFAM" id="SSF52540">
    <property type="entry name" value="P-loop containing nucleoside triphosphate hydrolases"/>
    <property type="match status" value="2"/>
</dbReference>
<dbReference type="Proteomes" id="UP000322876">
    <property type="component" value="Unassembled WGS sequence"/>
</dbReference>
<feature type="coiled-coil region" evidence="1">
    <location>
        <begin position="499"/>
        <end position="527"/>
    </location>
</feature>
<organism evidence="3 4">
    <name type="scientific">Deferribacter autotrophicus</name>
    <dbReference type="NCBI Taxonomy" id="500465"/>
    <lineage>
        <taxon>Bacteria</taxon>
        <taxon>Pseudomonadati</taxon>
        <taxon>Deferribacterota</taxon>
        <taxon>Deferribacteres</taxon>
        <taxon>Deferribacterales</taxon>
        <taxon>Deferribacteraceae</taxon>
        <taxon>Deferribacter</taxon>
    </lineage>
</organism>
<dbReference type="Gene3D" id="3.40.50.300">
    <property type="entry name" value="P-loop containing nucleotide triphosphate hydrolases"/>
    <property type="match status" value="1"/>
</dbReference>
<dbReference type="OrthoDB" id="9804145at2"/>
<dbReference type="AlphaFoldDB" id="A0A5A8F0M1"/>
<comment type="caution">
    <text evidence="3">The sequence shown here is derived from an EMBL/GenBank/DDBJ whole genome shotgun (WGS) entry which is preliminary data.</text>
</comment>
<dbReference type="RefSeq" id="WP_149266950.1">
    <property type="nucleotide sequence ID" value="NZ_VFJB01000007.1"/>
</dbReference>
<protein>
    <submittedName>
        <fullName evidence="3">DEAD/DEAH box helicase</fullName>
    </submittedName>
</protein>
<keyword evidence="3" id="KW-0378">Hydrolase</keyword>
<keyword evidence="3" id="KW-0347">Helicase</keyword>
<dbReference type="GO" id="GO:0004386">
    <property type="term" value="F:helicase activity"/>
    <property type="evidence" value="ECO:0007669"/>
    <property type="project" value="UniProtKB-KW"/>
</dbReference>
<keyword evidence="3" id="KW-0067">ATP-binding</keyword>
<evidence type="ECO:0000259" key="2">
    <source>
        <dbReference type="PROSITE" id="PS51192"/>
    </source>
</evidence>